<dbReference type="EnsemblPlants" id="AET5Gv20330000.13">
    <property type="protein sequence ID" value="AET5Gv20330000.13"/>
    <property type="gene ID" value="AET5Gv20330000"/>
</dbReference>
<reference evidence="1" key="4">
    <citation type="submission" date="2019-03" db="UniProtKB">
        <authorList>
            <consortium name="EnsemblPlants"/>
        </authorList>
    </citation>
    <scope>IDENTIFICATION</scope>
</reference>
<reference evidence="2" key="1">
    <citation type="journal article" date="2014" name="Science">
        <title>Ancient hybridizations among the ancestral genomes of bread wheat.</title>
        <authorList>
            <consortium name="International Wheat Genome Sequencing Consortium,"/>
            <person name="Marcussen T."/>
            <person name="Sandve S.R."/>
            <person name="Heier L."/>
            <person name="Spannagl M."/>
            <person name="Pfeifer M."/>
            <person name="Jakobsen K.S."/>
            <person name="Wulff B.B."/>
            <person name="Steuernagel B."/>
            <person name="Mayer K.F."/>
            <person name="Olsen O.A."/>
        </authorList>
    </citation>
    <scope>NUCLEOTIDE SEQUENCE [LARGE SCALE GENOMIC DNA]</scope>
    <source>
        <strain evidence="2">cv. AL8/78</strain>
    </source>
</reference>
<organism evidence="1 2">
    <name type="scientific">Aegilops tauschii subsp. strangulata</name>
    <name type="common">Goatgrass</name>
    <dbReference type="NCBI Taxonomy" id="200361"/>
    <lineage>
        <taxon>Eukaryota</taxon>
        <taxon>Viridiplantae</taxon>
        <taxon>Streptophyta</taxon>
        <taxon>Embryophyta</taxon>
        <taxon>Tracheophyta</taxon>
        <taxon>Spermatophyta</taxon>
        <taxon>Magnoliopsida</taxon>
        <taxon>Liliopsida</taxon>
        <taxon>Poales</taxon>
        <taxon>Poaceae</taxon>
        <taxon>BOP clade</taxon>
        <taxon>Pooideae</taxon>
        <taxon>Triticodae</taxon>
        <taxon>Triticeae</taxon>
        <taxon>Triticinae</taxon>
        <taxon>Aegilops</taxon>
    </lineage>
</organism>
<dbReference type="AlphaFoldDB" id="A0A453K7H1"/>
<evidence type="ECO:0000313" key="1">
    <source>
        <dbReference type="EnsemblPlants" id="AET5Gv20330000.13"/>
    </source>
</evidence>
<sequence length="50" mass="5817">MALHLRKEELNGYEEYMFTFLELRLRQGTRLVTSAKETMLRGGTARLADV</sequence>
<reference evidence="2" key="2">
    <citation type="journal article" date="2017" name="Nat. Plants">
        <title>The Aegilops tauschii genome reveals multiple impacts of transposons.</title>
        <authorList>
            <person name="Zhao G."/>
            <person name="Zou C."/>
            <person name="Li K."/>
            <person name="Wang K."/>
            <person name="Li T."/>
            <person name="Gao L."/>
            <person name="Zhang X."/>
            <person name="Wang H."/>
            <person name="Yang Z."/>
            <person name="Liu X."/>
            <person name="Jiang W."/>
            <person name="Mao L."/>
            <person name="Kong X."/>
            <person name="Jiao Y."/>
            <person name="Jia J."/>
        </authorList>
    </citation>
    <scope>NUCLEOTIDE SEQUENCE [LARGE SCALE GENOMIC DNA]</scope>
    <source>
        <strain evidence="2">cv. AL8/78</strain>
    </source>
</reference>
<dbReference type="Proteomes" id="UP000015105">
    <property type="component" value="Chromosome 5D"/>
</dbReference>
<keyword evidence="2" id="KW-1185">Reference proteome</keyword>
<name>A0A453K7H1_AEGTS</name>
<dbReference type="Gramene" id="AET5Gv20330000.13">
    <property type="protein sequence ID" value="AET5Gv20330000.13"/>
    <property type="gene ID" value="AET5Gv20330000"/>
</dbReference>
<proteinExistence type="predicted"/>
<evidence type="ECO:0000313" key="2">
    <source>
        <dbReference type="Proteomes" id="UP000015105"/>
    </source>
</evidence>
<protein>
    <submittedName>
        <fullName evidence="1">Uncharacterized protein</fullName>
    </submittedName>
</protein>
<reference evidence="1" key="3">
    <citation type="journal article" date="2017" name="Nature">
        <title>Genome sequence of the progenitor of the wheat D genome Aegilops tauschii.</title>
        <authorList>
            <person name="Luo M.C."/>
            <person name="Gu Y.Q."/>
            <person name="Puiu D."/>
            <person name="Wang H."/>
            <person name="Twardziok S.O."/>
            <person name="Deal K.R."/>
            <person name="Huo N."/>
            <person name="Zhu T."/>
            <person name="Wang L."/>
            <person name="Wang Y."/>
            <person name="McGuire P.E."/>
            <person name="Liu S."/>
            <person name="Long H."/>
            <person name="Ramasamy R.K."/>
            <person name="Rodriguez J.C."/>
            <person name="Van S.L."/>
            <person name="Yuan L."/>
            <person name="Wang Z."/>
            <person name="Xia Z."/>
            <person name="Xiao L."/>
            <person name="Anderson O.D."/>
            <person name="Ouyang S."/>
            <person name="Liang Y."/>
            <person name="Zimin A.V."/>
            <person name="Pertea G."/>
            <person name="Qi P."/>
            <person name="Bennetzen J.L."/>
            <person name="Dai X."/>
            <person name="Dawson M.W."/>
            <person name="Muller H.G."/>
            <person name="Kugler K."/>
            <person name="Rivarola-Duarte L."/>
            <person name="Spannagl M."/>
            <person name="Mayer K.F.X."/>
            <person name="Lu F.H."/>
            <person name="Bevan M.W."/>
            <person name="Leroy P."/>
            <person name="Li P."/>
            <person name="You F.M."/>
            <person name="Sun Q."/>
            <person name="Liu Z."/>
            <person name="Lyons E."/>
            <person name="Wicker T."/>
            <person name="Salzberg S.L."/>
            <person name="Devos K.M."/>
            <person name="Dvorak J."/>
        </authorList>
    </citation>
    <scope>NUCLEOTIDE SEQUENCE [LARGE SCALE GENOMIC DNA]</scope>
    <source>
        <strain evidence="1">cv. AL8/78</strain>
    </source>
</reference>
<accession>A0A453K7H1</accession>
<reference evidence="1" key="5">
    <citation type="journal article" date="2021" name="G3 (Bethesda)">
        <title>Aegilops tauschii genome assembly Aet v5.0 features greater sequence contiguity and improved annotation.</title>
        <authorList>
            <person name="Wang L."/>
            <person name="Zhu T."/>
            <person name="Rodriguez J.C."/>
            <person name="Deal K.R."/>
            <person name="Dubcovsky J."/>
            <person name="McGuire P.E."/>
            <person name="Lux T."/>
            <person name="Spannagl M."/>
            <person name="Mayer K.F.X."/>
            <person name="Baldrich P."/>
            <person name="Meyers B.C."/>
            <person name="Huo N."/>
            <person name="Gu Y.Q."/>
            <person name="Zhou H."/>
            <person name="Devos K.M."/>
            <person name="Bennetzen J.L."/>
            <person name="Unver T."/>
            <person name="Budak H."/>
            <person name="Gulick P.J."/>
            <person name="Galiba G."/>
            <person name="Kalapos B."/>
            <person name="Nelson D.R."/>
            <person name="Li P."/>
            <person name="You F.M."/>
            <person name="Luo M.C."/>
            <person name="Dvorak J."/>
        </authorList>
    </citation>
    <scope>NUCLEOTIDE SEQUENCE [LARGE SCALE GENOMIC DNA]</scope>
    <source>
        <strain evidence="1">cv. AL8/78</strain>
    </source>
</reference>